<gene>
    <name evidence="3" type="ORF">OIK44_05635</name>
</gene>
<keyword evidence="4" id="KW-1185">Reference proteome</keyword>
<dbReference type="SUPFAM" id="SSF53474">
    <property type="entry name" value="alpha/beta-Hydrolases"/>
    <property type="match status" value="1"/>
</dbReference>
<dbReference type="Pfam" id="PF24322">
    <property type="entry name" value="Tle3"/>
    <property type="match status" value="1"/>
</dbReference>
<dbReference type="InterPro" id="IPR021692">
    <property type="entry name" value="Tle3_C"/>
</dbReference>
<evidence type="ECO:0000313" key="3">
    <source>
        <dbReference type="EMBL" id="MDC8757071.1"/>
    </source>
</evidence>
<dbReference type="InterPro" id="IPR029058">
    <property type="entry name" value="AB_hydrolase_fold"/>
</dbReference>
<accession>A0ABT5JX65</accession>
<evidence type="ECO:0000259" key="2">
    <source>
        <dbReference type="Pfam" id="PF24322"/>
    </source>
</evidence>
<feature type="domain" description="Antibacterial effector protein Tle3 C-terminal" evidence="1">
    <location>
        <begin position="454"/>
        <end position="539"/>
    </location>
</feature>
<name>A0ABT5JX65_9BURK</name>
<dbReference type="Gene3D" id="3.40.50.1820">
    <property type="entry name" value="alpha/beta hydrolase"/>
    <property type="match status" value="1"/>
</dbReference>
<dbReference type="EMBL" id="JAQQXR010000001">
    <property type="protein sequence ID" value="MDC8757071.1"/>
    <property type="molecule type" value="Genomic_DNA"/>
</dbReference>
<comment type="caution">
    <text evidence="3">The sequence shown here is derived from an EMBL/GenBank/DDBJ whole genome shotgun (WGS) entry which is preliminary data.</text>
</comment>
<evidence type="ECO:0000259" key="1">
    <source>
        <dbReference type="Pfam" id="PF11678"/>
    </source>
</evidence>
<feature type="domain" description="T6SS Tle3 phospholipase effector alpha/beta" evidence="2">
    <location>
        <begin position="34"/>
        <end position="355"/>
    </location>
</feature>
<protein>
    <submittedName>
        <fullName evidence="3">DUF3274 domain-containing protein</fullName>
    </submittedName>
</protein>
<sequence>MSEDGENRIVMGKQAQWLLPGGGNQYVPLTRPAPCLVILVHGVNDIGEAFPYQEQGICAGLNTRLDRGEHLEPANYVLPLALGEGQQYKPEDIHPDPDKVYFARSSDSTTSPVIPFLWGFREDTNKADTQQKHGEYLDRYGNRIDKRYAKNGGPFVNATTNIPDMFGPGFKRNWTIRRADPESPTHPMLDAPPRHYMVLAAQRLAALIRIIRRQSPAEPINIVAHSQGCFVSLLAHAILAAEKGGIKADTLILNNWPYSVDQPALEQLQTDEAQQSVAAREATLLNIIKDFITHQPASEPKFAALRELGEGVVGPKWRHDANKERDNRGKVYLYFSPDDLTVGLGNIEGIGWWGVYDGMLERLGGRFLQRAFASPAGPTKGAPDVGSAPHPIRLSFTWNIASQMTAARNRRVNGEELPQPFQPELGKATLAISPIDAAVAVANPYLRKDNVGMRAGESPAEAKARWLGTFEKNSWHSSIVSNPMHSEKATAYDLCIGVSGILKDGDLTWIRFLRAVADWRTNWFGKASDFTNNKKNPSYSPPPLELLTLLNDAGLVAAADREIINGNYNYYCISESEAGALPDFTMNCTVKSVQPYVVSEIVGEVNSRKKETENIYGGA</sequence>
<dbReference type="Pfam" id="PF11678">
    <property type="entry name" value="Tle3_C"/>
    <property type="match status" value="1"/>
</dbReference>
<dbReference type="InterPro" id="IPR056221">
    <property type="entry name" value="Tle3_ab_dom"/>
</dbReference>
<proteinExistence type="predicted"/>
<reference evidence="3 4" key="1">
    <citation type="submission" date="2022-10" db="EMBL/GenBank/DDBJ databases">
        <title>Janthinobacterium sp. hw3 Genome sequencing.</title>
        <authorList>
            <person name="Park S."/>
        </authorList>
    </citation>
    <scope>NUCLEOTIDE SEQUENCE [LARGE SCALE GENOMIC DNA]</scope>
    <source>
        <strain evidence="4">hw3</strain>
    </source>
</reference>
<dbReference type="RefSeq" id="WP_273669719.1">
    <property type="nucleotide sequence ID" value="NZ_JAQQXR010000001.1"/>
</dbReference>
<organism evidence="3 4">
    <name type="scientific">Janthinobacterium fluminis</name>
    <dbReference type="NCBI Taxonomy" id="2987524"/>
    <lineage>
        <taxon>Bacteria</taxon>
        <taxon>Pseudomonadati</taxon>
        <taxon>Pseudomonadota</taxon>
        <taxon>Betaproteobacteria</taxon>
        <taxon>Burkholderiales</taxon>
        <taxon>Oxalobacteraceae</taxon>
        <taxon>Janthinobacterium</taxon>
    </lineage>
</organism>
<dbReference type="Proteomes" id="UP001221208">
    <property type="component" value="Unassembled WGS sequence"/>
</dbReference>
<evidence type="ECO:0000313" key="4">
    <source>
        <dbReference type="Proteomes" id="UP001221208"/>
    </source>
</evidence>